<dbReference type="AlphaFoldDB" id="C8VW27"/>
<dbReference type="HOGENOM" id="CLU_3098083_0_0_9"/>
<protein>
    <submittedName>
        <fullName evidence="2">Uncharacterized protein</fullName>
    </submittedName>
</protein>
<keyword evidence="3" id="KW-1185">Reference proteome</keyword>
<evidence type="ECO:0000313" key="3">
    <source>
        <dbReference type="Proteomes" id="UP000002217"/>
    </source>
</evidence>
<keyword evidence="1" id="KW-0472">Membrane</keyword>
<keyword evidence="1" id="KW-0812">Transmembrane</keyword>
<sequence>MLSGKIKLIFLILGPLFILAALSGKLPPTVSFVLMSFGIAQIFMLLFKGGG</sequence>
<dbReference type="EMBL" id="CP001720">
    <property type="protein sequence ID" value="ACV64314.1"/>
    <property type="molecule type" value="Genomic_DNA"/>
</dbReference>
<reference evidence="2 3" key="1">
    <citation type="journal article" date="2009" name="Stand. Genomic Sci.">
        <title>Complete genome sequence of Desulfotomaculum acetoxidans type strain (5575).</title>
        <authorList>
            <person name="Spring S."/>
            <person name="Lapidus A."/>
            <person name="Schroder M."/>
            <person name="Gleim D."/>
            <person name="Sims D."/>
            <person name="Meincke L."/>
            <person name="Glavina Del Rio T."/>
            <person name="Tice H."/>
            <person name="Copeland A."/>
            <person name="Cheng J.F."/>
            <person name="Lucas S."/>
            <person name="Chen F."/>
            <person name="Nolan M."/>
            <person name="Bruce D."/>
            <person name="Goodwin L."/>
            <person name="Pitluck S."/>
            <person name="Ivanova N."/>
            <person name="Mavromatis K."/>
            <person name="Mikhailova N."/>
            <person name="Pati A."/>
            <person name="Chen A."/>
            <person name="Palaniappan K."/>
            <person name="Land M."/>
            <person name="Hauser L."/>
            <person name="Chang Y.J."/>
            <person name="Jeffries C.D."/>
            <person name="Chain P."/>
            <person name="Saunders E."/>
            <person name="Brettin T."/>
            <person name="Detter J.C."/>
            <person name="Goker M."/>
            <person name="Bristow J."/>
            <person name="Eisen J.A."/>
            <person name="Markowitz V."/>
            <person name="Hugenholtz P."/>
            <person name="Kyrpides N.C."/>
            <person name="Klenk H.P."/>
            <person name="Han C."/>
        </authorList>
    </citation>
    <scope>NUCLEOTIDE SEQUENCE [LARGE SCALE GENOMIC DNA]</scope>
    <source>
        <strain evidence="3">ATCC 49208 / DSM 771 / VKM B-1644</strain>
    </source>
</reference>
<accession>C8VW27</accession>
<evidence type="ECO:0000313" key="2">
    <source>
        <dbReference type="EMBL" id="ACV64314.1"/>
    </source>
</evidence>
<evidence type="ECO:0000256" key="1">
    <source>
        <dbReference type="SAM" id="Phobius"/>
    </source>
</evidence>
<dbReference type="Proteomes" id="UP000002217">
    <property type="component" value="Chromosome"/>
</dbReference>
<keyword evidence="1" id="KW-1133">Transmembrane helix</keyword>
<name>C8VW27_DESAS</name>
<organism evidence="2 3">
    <name type="scientific">Desulfofarcimen acetoxidans (strain ATCC 49208 / DSM 771 / KCTC 5769 / VKM B-1644 / 5575)</name>
    <name type="common">Desulfotomaculum acetoxidans</name>
    <dbReference type="NCBI Taxonomy" id="485916"/>
    <lineage>
        <taxon>Bacteria</taxon>
        <taxon>Bacillati</taxon>
        <taxon>Bacillota</taxon>
        <taxon>Clostridia</taxon>
        <taxon>Eubacteriales</taxon>
        <taxon>Peptococcaceae</taxon>
        <taxon>Desulfofarcimen</taxon>
    </lineage>
</organism>
<dbReference type="STRING" id="485916.Dtox_3602"/>
<feature type="transmembrane region" description="Helical" evidence="1">
    <location>
        <begin position="33"/>
        <end position="50"/>
    </location>
</feature>
<dbReference type="KEGG" id="dae:Dtox_3602"/>
<proteinExistence type="predicted"/>
<gene>
    <name evidence="2" type="ordered locus">Dtox_3602</name>
</gene>